<sequence>MKDAKAKRTAAKDTKNKNAEAKKKLLSAKEKPNKRQAKPKAVKDPNQPKRPPTAFFVYLEEFRKTFKQKHPDVKGVTAVGKACGDKWKEMSEAEKAPYLAKAAQKRAEYDVTMTAYKKKQEVGVQSATPEESEKSKSELNEDDEDDESGEDDDE</sequence>
<dbReference type="InterPro" id="IPR036910">
    <property type="entry name" value="HMG_box_dom_sf"/>
</dbReference>
<feature type="compositionally biased region" description="Acidic residues" evidence="5">
    <location>
        <begin position="140"/>
        <end position="154"/>
    </location>
</feature>
<dbReference type="EMBL" id="BT070579">
    <property type="protein sequence ID" value="ACN40086.1"/>
    <property type="molecule type" value="mRNA"/>
</dbReference>
<dbReference type="GO" id="GO:0005634">
    <property type="term" value="C:nucleus"/>
    <property type="evidence" value="ECO:0007669"/>
    <property type="project" value="UniProtKB-SubCell"/>
</dbReference>
<keyword evidence="2 4" id="KW-0238">DNA-binding</keyword>
<dbReference type="OMA" id="KRWETIS"/>
<feature type="region of interest" description="Disordered" evidence="5">
    <location>
        <begin position="1"/>
        <end position="53"/>
    </location>
</feature>
<evidence type="ECO:0000256" key="1">
    <source>
        <dbReference type="ARBA" id="ARBA00004123"/>
    </source>
</evidence>
<dbReference type="InterPro" id="IPR009071">
    <property type="entry name" value="HMG_box_dom"/>
</dbReference>
<evidence type="ECO:0000259" key="6">
    <source>
        <dbReference type="PROSITE" id="PS50118"/>
    </source>
</evidence>
<comment type="subcellular location">
    <subcellularLocation>
        <location evidence="1">Nucleus</location>
    </subcellularLocation>
</comment>
<dbReference type="PROSITE" id="PS50118">
    <property type="entry name" value="HMG_BOX_2"/>
    <property type="match status" value="1"/>
</dbReference>
<feature type="domain" description="HMG box" evidence="6">
    <location>
        <begin position="48"/>
        <end position="117"/>
    </location>
</feature>
<feature type="compositionally biased region" description="Basic and acidic residues" evidence="5">
    <location>
        <begin position="1"/>
        <end position="33"/>
    </location>
</feature>
<feature type="region of interest" description="Disordered" evidence="5">
    <location>
        <begin position="120"/>
        <end position="154"/>
    </location>
</feature>
<dbReference type="AlphaFoldDB" id="A9NN63"/>
<evidence type="ECO:0000313" key="7">
    <source>
        <dbReference type="EMBL" id="ABK22074.1"/>
    </source>
</evidence>
<dbReference type="SUPFAM" id="SSF47095">
    <property type="entry name" value="HMG-box"/>
    <property type="match status" value="1"/>
</dbReference>
<dbReference type="GO" id="GO:0003677">
    <property type="term" value="F:DNA binding"/>
    <property type="evidence" value="ECO:0007669"/>
    <property type="project" value="UniProtKB-UniRule"/>
</dbReference>
<keyword evidence="3 4" id="KW-0539">Nucleus</keyword>
<dbReference type="EMBL" id="EF082720">
    <property type="protein sequence ID" value="ABK22074.1"/>
    <property type="molecule type" value="mRNA"/>
</dbReference>
<protein>
    <recommendedName>
        <fullName evidence="6">HMG box domain-containing protein</fullName>
    </recommendedName>
</protein>
<feature type="DNA-binding region" description="HMG box" evidence="4">
    <location>
        <begin position="48"/>
        <end position="117"/>
    </location>
</feature>
<evidence type="ECO:0000256" key="3">
    <source>
        <dbReference type="ARBA" id="ARBA00023242"/>
    </source>
</evidence>
<dbReference type="CDD" id="cd22005">
    <property type="entry name" value="HMG-box_AtHMGB1-like"/>
    <property type="match status" value="1"/>
</dbReference>
<proteinExistence type="evidence at transcript level"/>
<reference evidence="7" key="1">
    <citation type="journal article" date="2008" name="BMC Genomics">
        <title>A conifer genomics resource of 200,000 spruce (Picea spp.) ESTs and 6,464 high-quality, sequence-finished full-length cDNAs for Sitka spruce (Picea sitchensis).</title>
        <authorList>
            <person name="Ralph S.G."/>
            <person name="Chun H.J."/>
            <person name="Kolosova N."/>
            <person name="Cooper D."/>
            <person name="Oddy C."/>
            <person name="Ritland C.E."/>
            <person name="Kirkpatrick R."/>
            <person name="Moore R."/>
            <person name="Barber S."/>
            <person name="Holt R.A."/>
            <person name="Jones S.J."/>
            <person name="Marra M.A."/>
            <person name="Douglas C.J."/>
            <person name="Ritland K."/>
            <person name="Bohlmann J."/>
        </authorList>
    </citation>
    <scope>NUCLEOTIDE SEQUENCE</scope>
    <source>
        <tissue evidence="7">Green portion of the leader tissue</tissue>
    </source>
</reference>
<evidence type="ECO:0000256" key="4">
    <source>
        <dbReference type="PROSITE-ProRule" id="PRU00267"/>
    </source>
</evidence>
<dbReference type="PANTHER" id="PTHR46261">
    <property type="entry name" value="HIGH MOBILITY GROUP B PROTEIN 4-RELATED"/>
    <property type="match status" value="1"/>
</dbReference>
<dbReference type="PANTHER" id="PTHR46261:SF18">
    <property type="entry name" value="DNA-BINDING PROTEIN MNB1B"/>
    <property type="match status" value="1"/>
</dbReference>
<evidence type="ECO:0000256" key="5">
    <source>
        <dbReference type="SAM" id="MobiDB-lite"/>
    </source>
</evidence>
<organism evidence="7">
    <name type="scientific">Picea sitchensis</name>
    <name type="common">Sitka spruce</name>
    <name type="synonym">Pinus sitchensis</name>
    <dbReference type="NCBI Taxonomy" id="3332"/>
    <lineage>
        <taxon>Eukaryota</taxon>
        <taxon>Viridiplantae</taxon>
        <taxon>Streptophyta</taxon>
        <taxon>Embryophyta</taxon>
        <taxon>Tracheophyta</taxon>
        <taxon>Spermatophyta</taxon>
        <taxon>Pinopsida</taxon>
        <taxon>Pinidae</taxon>
        <taxon>Conifers I</taxon>
        <taxon>Pinales</taxon>
        <taxon>Pinaceae</taxon>
        <taxon>Picea</taxon>
    </lineage>
</organism>
<dbReference type="SMART" id="SM00398">
    <property type="entry name" value="HMG"/>
    <property type="match status" value="1"/>
</dbReference>
<name>A9NN63_PICSI</name>
<evidence type="ECO:0000256" key="2">
    <source>
        <dbReference type="ARBA" id="ARBA00023125"/>
    </source>
</evidence>
<dbReference type="Gene3D" id="1.10.30.10">
    <property type="entry name" value="High mobility group box domain"/>
    <property type="match status" value="1"/>
</dbReference>
<dbReference type="InterPro" id="IPR031061">
    <property type="entry name" value="HMGB_plant"/>
</dbReference>
<dbReference type="Pfam" id="PF00505">
    <property type="entry name" value="HMG_box"/>
    <property type="match status" value="1"/>
</dbReference>
<accession>A9NN63</accession>
<evidence type="ECO:0000313" key="8">
    <source>
        <dbReference type="EMBL" id="ACN40086.1"/>
    </source>
</evidence>
<reference evidence="8" key="2">
    <citation type="submission" date="2009-02" db="EMBL/GenBank/DDBJ databases">
        <title>Full length sequence-verified cDNA sequences from Sitka spruce (Picea sitchensis).</title>
        <authorList>
            <person name="Reid K.E."/>
            <person name="Liao N."/>
            <person name="Ralph S."/>
            <person name="Kolosova N."/>
            <person name="Oddy C."/>
            <person name="Moore R."/>
            <person name="Mayo M."/>
            <person name="Wagner S."/>
            <person name="King J."/>
            <person name="Yanchuk A."/>
            <person name="Holt R."/>
            <person name="Jones S."/>
            <person name="Marra M."/>
            <person name="Ritland C.E."/>
            <person name="Ritland K."/>
            <person name="Bohlmann J."/>
        </authorList>
    </citation>
    <scope>NUCLEOTIDE SEQUENCE</scope>
    <source>
        <tissue evidence="8">Green portion of the leader tissue</tissue>
    </source>
</reference>